<keyword evidence="6" id="KW-0966">Cell projection</keyword>
<evidence type="ECO:0000313" key="7">
    <source>
        <dbReference type="Proteomes" id="UP000199468"/>
    </source>
</evidence>
<name>A0ABY0NQW7_9HYPH</name>
<reference evidence="6 7" key="1">
    <citation type="submission" date="2016-10" db="EMBL/GenBank/DDBJ databases">
        <authorList>
            <person name="Varghese N."/>
            <person name="Submissions S."/>
        </authorList>
    </citation>
    <scope>NUCLEOTIDE SEQUENCE [LARGE SCALE GENOMIC DNA]</scope>
    <source>
        <strain evidence="6 7">DSM 26672</strain>
    </source>
</reference>
<dbReference type="Proteomes" id="UP000199468">
    <property type="component" value="Unassembled WGS sequence"/>
</dbReference>
<keyword evidence="6" id="KW-0282">Flagellum</keyword>
<evidence type="ECO:0000313" key="6">
    <source>
        <dbReference type="EMBL" id="SDF95156.1"/>
    </source>
</evidence>
<comment type="similarity">
    <text evidence="1 3">Belongs to the bacterial flagellin family.</text>
</comment>
<comment type="subcellular location">
    <subcellularLocation>
        <location evidence="3">Secreted</location>
    </subcellularLocation>
    <subcellularLocation>
        <location evidence="3">Bacterial flagellum</location>
    </subcellularLocation>
</comment>
<evidence type="ECO:0000259" key="5">
    <source>
        <dbReference type="Pfam" id="PF00700"/>
    </source>
</evidence>
<keyword evidence="2 3" id="KW-0975">Bacterial flagellum</keyword>
<proteinExistence type="inferred from homology"/>
<dbReference type="InterPro" id="IPR046358">
    <property type="entry name" value="Flagellin_C"/>
</dbReference>
<keyword evidence="3" id="KW-0964">Secreted</keyword>
<dbReference type="Gene3D" id="1.20.1330.10">
    <property type="entry name" value="f41 fragment of flagellin, N-terminal domain"/>
    <property type="match status" value="1"/>
</dbReference>
<feature type="domain" description="Flagellin C-terminal" evidence="5">
    <location>
        <begin position="299"/>
        <end position="382"/>
    </location>
</feature>
<dbReference type="EMBL" id="FNBZ01000002">
    <property type="protein sequence ID" value="SDF95156.1"/>
    <property type="molecule type" value="Genomic_DNA"/>
</dbReference>
<evidence type="ECO:0000256" key="3">
    <source>
        <dbReference type="RuleBase" id="RU362073"/>
    </source>
</evidence>
<feature type="domain" description="Flagellin N-terminal" evidence="4">
    <location>
        <begin position="12"/>
        <end position="106"/>
    </location>
</feature>
<comment type="caution">
    <text evidence="6">The sequence shown here is derived from an EMBL/GenBank/DDBJ whole genome shotgun (WGS) entry which is preliminary data.</text>
</comment>
<keyword evidence="7" id="KW-1185">Reference proteome</keyword>
<gene>
    <name evidence="6" type="ORF">SAMN05421844_102463</name>
</gene>
<evidence type="ECO:0000256" key="2">
    <source>
        <dbReference type="ARBA" id="ARBA00023143"/>
    </source>
</evidence>
<comment type="function">
    <text evidence="3">Flagellin is the subunit protein which polymerizes to form the filaments of bacterial flagella.</text>
</comment>
<protein>
    <recommendedName>
        <fullName evidence="3">Flagellin</fullName>
    </recommendedName>
</protein>
<evidence type="ECO:0000259" key="4">
    <source>
        <dbReference type="Pfam" id="PF00669"/>
    </source>
</evidence>
<dbReference type="Pfam" id="PF00700">
    <property type="entry name" value="Flagellin_C"/>
    <property type="match status" value="1"/>
</dbReference>
<dbReference type="InterPro" id="IPR001029">
    <property type="entry name" value="Flagellin_N"/>
</dbReference>
<evidence type="ECO:0000256" key="1">
    <source>
        <dbReference type="ARBA" id="ARBA00005709"/>
    </source>
</evidence>
<keyword evidence="6" id="KW-0969">Cilium</keyword>
<dbReference type="SUPFAM" id="SSF64518">
    <property type="entry name" value="Phase 1 flagellin"/>
    <property type="match status" value="2"/>
</dbReference>
<accession>A0ABY0NQW7</accession>
<sequence length="383" mass="38964">MANTILTSGVRNNLLTLQQTTAEQGAIQNRLATGRRVNSAIDNPINFFTAAGLNDRSNQLGGLLDGISNGIQTIQTASKGIDAIVKLVQSAQSTIKQAQADAAQNRPSTTGAAIAATKAAALAKTVAAAGNIVITAGNTEYTVAIGATETIRDVVNKINDSGIATATVNNSGELTIKGTGSDALTIAGADAVTGAAGSDAAAVVAAGNSDIRANLVDQFNELRSQINELAKDAGFNGINLLAGDALSVVFNEKTGAAQNKLDIQGEEISATNLGIAQAGSAVGDIDFQNDNALANASDALTNALTSLRSSASSLGSQLSVIQTRQDFTKNMINTLTIGADNLVLADSNEEGAKLLALNTRQQLSQTALSLASQADQGVLRLFG</sequence>
<dbReference type="RefSeq" id="WP_061966873.1">
    <property type="nucleotide sequence ID" value="NZ_FNBZ01000002.1"/>
</dbReference>
<dbReference type="Pfam" id="PF00669">
    <property type="entry name" value="Flagellin_N"/>
    <property type="match status" value="1"/>
</dbReference>
<organism evidence="6 7">
    <name type="scientific">Bosea robiniae</name>
    <dbReference type="NCBI Taxonomy" id="1036780"/>
    <lineage>
        <taxon>Bacteria</taxon>
        <taxon>Pseudomonadati</taxon>
        <taxon>Pseudomonadota</taxon>
        <taxon>Alphaproteobacteria</taxon>
        <taxon>Hyphomicrobiales</taxon>
        <taxon>Boseaceae</taxon>
        <taxon>Bosea</taxon>
    </lineage>
</organism>